<dbReference type="GO" id="GO:0005975">
    <property type="term" value="P:carbohydrate metabolic process"/>
    <property type="evidence" value="ECO:0007669"/>
    <property type="project" value="InterPro"/>
</dbReference>
<dbReference type="OrthoDB" id="1779554at2"/>
<dbReference type="KEGG" id="panc:E2636_17460"/>
<accession>A0A4P7A1W5</accession>
<evidence type="ECO:0000256" key="1">
    <source>
        <dbReference type="SAM" id="Phobius"/>
    </source>
</evidence>
<reference evidence="2 3" key="1">
    <citation type="submission" date="2019-03" db="EMBL/GenBank/DDBJ databases">
        <title>Complete genome sequence of Paenisporosarcina antarctica CGMCC 1.6503T.</title>
        <authorList>
            <person name="Rong J.-C."/>
            <person name="Chi N.-Y."/>
            <person name="Zhang Q.-F."/>
        </authorList>
    </citation>
    <scope>NUCLEOTIDE SEQUENCE [LARGE SCALE GENOMIC DNA]</scope>
    <source>
        <strain evidence="2 3">CGMCC 1.6503</strain>
    </source>
</reference>
<protein>
    <recommendedName>
        <fullName evidence="4">Glycoside transferase</fullName>
    </recommendedName>
</protein>
<dbReference type="Proteomes" id="UP000294292">
    <property type="component" value="Chromosome"/>
</dbReference>
<evidence type="ECO:0000313" key="3">
    <source>
        <dbReference type="Proteomes" id="UP000294292"/>
    </source>
</evidence>
<feature type="transmembrane region" description="Helical" evidence="1">
    <location>
        <begin position="7"/>
        <end position="24"/>
    </location>
</feature>
<dbReference type="RefSeq" id="WP_134211553.1">
    <property type="nucleotide sequence ID" value="NZ_CP038015.1"/>
</dbReference>
<dbReference type="AlphaFoldDB" id="A0A4P7A1W5"/>
<organism evidence="2 3">
    <name type="scientific">Paenisporosarcina antarctica</name>
    <dbReference type="NCBI Taxonomy" id="417367"/>
    <lineage>
        <taxon>Bacteria</taxon>
        <taxon>Bacillati</taxon>
        <taxon>Bacillota</taxon>
        <taxon>Bacilli</taxon>
        <taxon>Bacillales</taxon>
        <taxon>Caryophanaceae</taxon>
        <taxon>Paenisporosarcina</taxon>
    </lineage>
</organism>
<dbReference type="InterPro" id="IPR008928">
    <property type="entry name" value="6-hairpin_glycosidase_sf"/>
</dbReference>
<dbReference type="InterPro" id="IPR012341">
    <property type="entry name" value="6hp_glycosidase-like_sf"/>
</dbReference>
<keyword evidence="1" id="KW-0472">Membrane</keyword>
<keyword evidence="1" id="KW-1133">Transmembrane helix</keyword>
<gene>
    <name evidence="2" type="ORF">E2636_17460</name>
</gene>
<keyword evidence="3" id="KW-1185">Reference proteome</keyword>
<proteinExistence type="predicted"/>
<dbReference type="EMBL" id="CP038015">
    <property type="protein sequence ID" value="QBP42817.1"/>
    <property type="molecule type" value="Genomic_DNA"/>
</dbReference>
<dbReference type="Gene3D" id="1.50.10.10">
    <property type="match status" value="1"/>
</dbReference>
<name>A0A4P7A1W5_9BACL</name>
<keyword evidence="1" id="KW-0812">Transmembrane</keyword>
<evidence type="ECO:0000313" key="2">
    <source>
        <dbReference type="EMBL" id="QBP42817.1"/>
    </source>
</evidence>
<dbReference type="SUPFAM" id="SSF48208">
    <property type="entry name" value="Six-hairpin glycosidases"/>
    <property type="match status" value="1"/>
</dbReference>
<sequence length="319" mass="37528">MKKKFSIVIILIFSIGGAMIYLNLKSLDAIETIEMKYATDEGLIKNYSQTDKPEYLLESTGLYMELLLQRKEKVRFNDQVKVLKKFFIVKVDNELFMKWKTGSDISVNAFIDDIRIIHILRQAADIFDRQEYRILADELTQPIKEYQIINNQIPHYYDWNSKYPAPTMVNSYLHDDYLKILVLDRYPSPTIDGLFFAEEQTIKNNKPISSEEAHMVDQLLIATYCIDKSCENPQFHGWLKKQWDERKLINGRYNKKNGEPTVNYESRAVYALAVLYFNKTQPSIAKEILKRKSSFFSNRTDSKTHFFDYVHGVIVSYEE</sequence>
<evidence type="ECO:0008006" key="4">
    <source>
        <dbReference type="Google" id="ProtNLM"/>
    </source>
</evidence>